<dbReference type="PANTHER" id="PTHR43668:SF4">
    <property type="entry name" value="ALLANTOINASE"/>
    <property type="match status" value="1"/>
</dbReference>
<comment type="caution">
    <text evidence="7">The sequence shown here is derived from an EMBL/GenBank/DDBJ whole genome shotgun (WGS) entry which is preliminary data.</text>
</comment>
<dbReference type="Gene3D" id="2.30.40.10">
    <property type="entry name" value="Urease, subunit C, domain 1"/>
    <property type="match status" value="1"/>
</dbReference>
<protein>
    <submittedName>
        <fullName evidence="7">Dihydroorotase</fullName>
        <ecNumber evidence="7">3.5.2.3</ecNumber>
    </submittedName>
</protein>
<dbReference type="Proteomes" id="UP001209317">
    <property type="component" value="Unassembled WGS sequence"/>
</dbReference>
<dbReference type="GO" id="GO:0046872">
    <property type="term" value="F:metal ion binding"/>
    <property type="evidence" value="ECO:0007669"/>
    <property type="project" value="UniProtKB-KW"/>
</dbReference>
<dbReference type="SUPFAM" id="SSF51556">
    <property type="entry name" value="Metallo-dependent hydrolases"/>
    <property type="match status" value="1"/>
</dbReference>
<keyword evidence="4" id="KW-0479">Metal-binding</keyword>
<accession>A0AAE3LMA4</accession>
<evidence type="ECO:0000256" key="3">
    <source>
        <dbReference type="ARBA" id="ARBA00010286"/>
    </source>
</evidence>
<dbReference type="SUPFAM" id="SSF51338">
    <property type="entry name" value="Composite domain of metallo-dependent hydrolases"/>
    <property type="match status" value="1"/>
</dbReference>
<comment type="cofactor">
    <cofactor evidence="1">
        <name>Zn(2+)</name>
        <dbReference type="ChEBI" id="CHEBI:29105"/>
    </cofactor>
</comment>
<dbReference type="CDD" id="cd01318">
    <property type="entry name" value="DHOase_IIb"/>
    <property type="match status" value="1"/>
</dbReference>
<dbReference type="InterPro" id="IPR006680">
    <property type="entry name" value="Amidohydro-rel"/>
</dbReference>
<evidence type="ECO:0000313" key="8">
    <source>
        <dbReference type="Proteomes" id="UP001209317"/>
    </source>
</evidence>
<dbReference type="GO" id="GO:0004038">
    <property type="term" value="F:allantoinase activity"/>
    <property type="evidence" value="ECO:0007669"/>
    <property type="project" value="TreeGrafter"/>
</dbReference>
<gene>
    <name evidence="7" type="ORF">OD355_03820</name>
</gene>
<dbReference type="RefSeq" id="WP_263037128.1">
    <property type="nucleotide sequence ID" value="NZ_JAOTPL010000003.1"/>
</dbReference>
<evidence type="ECO:0000313" key="7">
    <source>
        <dbReference type="EMBL" id="MCU7693641.1"/>
    </source>
</evidence>
<dbReference type="Gene3D" id="3.20.20.140">
    <property type="entry name" value="Metal-dependent hydrolases"/>
    <property type="match status" value="1"/>
</dbReference>
<sequence>MNDYIIKNIQIVNEGKSINADLLIRNQRIERISQNINVNFKVKEVDGEGLHLLPGVIDDQVHFREPGLTHKASIYTESKAAVRGGVTSFMEMPNTMPPAFTHVLLDDKYLTAQKTSLANYSFYLGTSNDNIEEILKANDRKNEICGVKIFMGSSTGNLLVNNPLALEKIFSGSELLIATHCEEESVIKANYEKLKARKGKLEPADHPVIRDEEACFESSFKAVQYAKKFGSRLHVLHISTAKELQLFTNMLPLEDKRITAEACVHHLHFSADDYEDFHYQIKCNPAIKEASNKDAIWNALLDGRIDVIATDHAPHLLSEKSLKRDPRGTICMQSDASYEQASAGLPLVQHSLQLMLHYVHKGKISLEKVVEKMSHNVAACFQVKDRGFIREGYFADLVLVNMNKKEEVLPENILYKCQWSPLEHFTFSSTIDKTFVNGHLVYGNGVFDESYKGERLLFNRK</sequence>
<dbReference type="AlphaFoldDB" id="A0AAE3LMA4"/>
<keyword evidence="5 7" id="KW-0378">Hydrolase</keyword>
<proteinExistence type="inferred from homology"/>
<feature type="domain" description="Amidohydrolase-related" evidence="6">
    <location>
        <begin position="52"/>
        <end position="441"/>
    </location>
</feature>
<dbReference type="GO" id="GO:0006145">
    <property type="term" value="P:purine nucleobase catabolic process"/>
    <property type="evidence" value="ECO:0007669"/>
    <property type="project" value="TreeGrafter"/>
</dbReference>
<evidence type="ECO:0000256" key="2">
    <source>
        <dbReference type="ARBA" id="ARBA00002368"/>
    </source>
</evidence>
<comment type="similarity">
    <text evidence="3">Belongs to the metallo-dependent hydrolases superfamily. DHOase family. Class I DHOase subfamily.</text>
</comment>
<dbReference type="PANTHER" id="PTHR43668">
    <property type="entry name" value="ALLANTOINASE"/>
    <property type="match status" value="1"/>
</dbReference>
<dbReference type="InterPro" id="IPR011059">
    <property type="entry name" value="Metal-dep_hydrolase_composite"/>
</dbReference>
<keyword evidence="8" id="KW-1185">Reference proteome</keyword>
<dbReference type="GO" id="GO:0004151">
    <property type="term" value="F:dihydroorotase activity"/>
    <property type="evidence" value="ECO:0007669"/>
    <property type="project" value="UniProtKB-EC"/>
</dbReference>
<reference evidence="7" key="1">
    <citation type="submission" date="2022-10" db="EMBL/GenBank/DDBJ databases">
        <authorList>
            <person name="Kim H.S."/>
            <person name="Kim J.-S."/>
            <person name="Suh M.K."/>
            <person name="Eom M.K."/>
            <person name="Lee J.-S."/>
        </authorList>
    </citation>
    <scope>NUCLEOTIDE SEQUENCE</scope>
    <source>
        <strain evidence="7">LIP-5</strain>
    </source>
</reference>
<dbReference type="EC" id="3.5.2.3" evidence="7"/>
<evidence type="ECO:0000256" key="4">
    <source>
        <dbReference type="ARBA" id="ARBA00022723"/>
    </source>
</evidence>
<evidence type="ECO:0000259" key="6">
    <source>
        <dbReference type="Pfam" id="PF01979"/>
    </source>
</evidence>
<dbReference type="PROSITE" id="PS00483">
    <property type="entry name" value="DIHYDROOROTASE_2"/>
    <property type="match status" value="1"/>
</dbReference>
<name>A0AAE3LMA4_9BACT</name>
<organism evidence="7 8">
    <name type="scientific">Haoranjiania flava</name>
    <dbReference type="NCBI Taxonomy" id="1856322"/>
    <lineage>
        <taxon>Bacteria</taxon>
        <taxon>Pseudomonadati</taxon>
        <taxon>Bacteroidota</taxon>
        <taxon>Chitinophagia</taxon>
        <taxon>Chitinophagales</taxon>
        <taxon>Chitinophagaceae</taxon>
        <taxon>Haoranjiania</taxon>
    </lineage>
</organism>
<dbReference type="InterPro" id="IPR002195">
    <property type="entry name" value="Dihydroorotase_CS"/>
</dbReference>
<dbReference type="NCBIfam" id="NF006688">
    <property type="entry name" value="PRK09236.1"/>
    <property type="match status" value="1"/>
</dbReference>
<dbReference type="InterPro" id="IPR050138">
    <property type="entry name" value="DHOase/Allantoinase_Hydrolase"/>
</dbReference>
<dbReference type="GO" id="GO:0005737">
    <property type="term" value="C:cytoplasm"/>
    <property type="evidence" value="ECO:0007669"/>
    <property type="project" value="TreeGrafter"/>
</dbReference>
<evidence type="ECO:0000256" key="5">
    <source>
        <dbReference type="ARBA" id="ARBA00022801"/>
    </source>
</evidence>
<dbReference type="Pfam" id="PF01979">
    <property type="entry name" value="Amidohydro_1"/>
    <property type="match status" value="1"/>
</dbReference>
<evidence type="ECO:0000256" key="1">
    <source>
        <dbReference type="ARBA" id="ARBA00001947"/>
    </source>
</evidence>
<comment type="function">
    <text evidence="2">Catalyzes the reversible cyclization of carbamoyl aspartate to dihydroorotate.</text>
</comment>
<dbReference type="EMBL" id="JAOTPL010000003">
    <property type="protein sequence ID" value="MCU7693641.1"/>
    <property type="molecule type" value="Genomic_DNA"/>
</dbReference>
<dbReference type="InterPro" id="IPR032466">
    <property type="entry name" value="Metal_Hydrolase"/>
</dbReference>